<organism evidence="9 10">
    <name type="scientific">Ferranicluibacter rubi</name>
    <dbReference type="NCBI Taxonomy" id="2715133"/>
    <lineage>
        <taxon>Bacteria</taxon>
        <taxon>Pseudomonadati</taxon>
        <taxon>Pseudomonadota</taxon>
        <taxon>Alphaproteobacteria</taxon>
        <taxon>Hyphomicrobiales</taxon>
        <taxon>Rhizobiaceae</taxon>
        <taxon>Ferranicluibacter</taxon>
    </lineage>
</organism>
<dbReference type="Proteomes" id="UP001155840">
    <property type="component" value="Unassembled WGS sequence"/>
</dbReference>
<dbReference type="PROSITE" id="PS50850">
    <property type="entry name" value="MFS"/>
    <property type="match status" value="1"/>
</dbReference>
<accession>A0AA44CC51</accession>
<feature type="transmembrane region" description="Helical" evidence="7">
    <location>
        <begin position="72"/>
        <end position="90"/>
    </location>
</feature>
<comment type="similarity">
    <text evidence="2">Belongs to the major facilitator superfamily.</text>
</comment>
<dbReference type="SUPFAM" id="SSF103473">
    <property type="entry name" value="MFS general substrate transporter"/>
    <property type="match status" value="1"/>
</dbReference>
<dbReference type="InterPro" id="IPR051788">
    <property type="entry name" value="MFS_Transporter"/>
</dbReference>
<dbReference type="RefSeq" id="WP_110802545.1">
    <property type="nucleotide sequence ID" value="NZ_JAANCM010000003.1"/>
</dbReference>
<keyword evidence="5 7" id="KW-1133">Transmembrane helix</keyword>
<feature type="transmembrane region" description="Helical" evidence="7">
    <location>
        <begin position="332"/>
        <end position="351"/>
    </location>
</feature>
<keyword evidence="6 7" id="KW-0472">Membrane</keyword>
<dbReference type="GO" id="GO:0022857">
    <property type="term" value="F:transmembrane transporter activity"/>
    <property type="evidence" value="ECO:0007669"/>
    <property type="project" value="InterPro"/>
</dbReference>
<dbReference type="AlphaFoldDB" id="A0AA44CC51"/>
<evidence type="ECO:0000256" key="1">
    <source>
        <dbReference type="ARBA" id="ARBA00004127"/>
    </source>
</evidence>
<evidence type="ECO:0000256" key="2">
    <source>
        <dbReference type="ARBA" id="ARBA00008335"/>
    </source>
</evidence>
<feature type="transmembrane region" description="Helical" evidence="7">
    <location>
        <begin position="363"/>
        <end position="382"/>
    </location>
</feature>
<dbReference type="GO" id="GO:0012505">
    <property type="term" value="C:endomembrane system"/>
    <property type="evidence" value="ECO:0007669"/>
    <property type="project" value="UniProtKB-SubCell"/>
</dbReference>
<name>A0AA44CC51_9HYPH</name>
<evidence type="ECO:0000313" key="9">
    <source>
        <dbReference type="EMBL" id="NHT75602.1"/>
    </source>
</evidence>
<dbReference type="InterPro" id="IPR011701">
    <property type="entry name" value="MFS"/>
</dbReference>
<evidence type="ECO:0000313" key="10">
    <source>
        <dbReference type="Proteomes" id="UP001155840"/>
    </source>
</evidence>
<feature type="transmembrane region" description="Helical" evidence="7">
    <location>
        <begin position="243"/>
        <end position="263"/>
    </location>
</feature>
<keyword evidence="10" id="KW-1185">Reference proteome</keyword>
<dbReference type="InterPro" id="IPR036259">
    <property type="entry name" value="MFS_trans_sf"/>
</dbReference>
<feature type="transmembrane region" description="Helical" evidence="7">
    <location>
        <begin position="43"/>
        <end position="65"/>
    </location>
</feature>
<comment type="subcellular location">
    <subcellularLocation>
        <location evidence="1">Endomembrane system</location>
        <topology evidence="1">Multi-pass membrane protein</topology>
    </subcellularLocation>
</comment>
<evidence type="ECO:0000256" key="4">
    <source>
        <dbReference type="ARBA" id="ARBA00022692"/>
    </source>
</evidence>
<feature type="transmembrane region" description="Helical" evidence="7">
    <location>
        <begin position="275"/>
        <end position="293"/>
    </location>
</feature>
<evidence type="ECO:0000259" key="8">
    <source>
        <dbReference type="PROSITE" id="PS50850"/>
    </source>
</evidence>
<dbReference type="Gene3D" id="1.20.1250.20">
    <property type="entry name" value="MFS general substrate transporter like domains"/>
    <property type="match status" value="2"/>
</dbReference>
<dbReference type="GO" id="GO:0016020">
    <property type="term" value="C:membrane"/>
    <property type="evidence" value="ECO:0007669"/>
    <property type="project" value="TreeGrafter"/>
</dbReference>
<feature type="transmembrane region" description="Helical" evidence="7">
    <location>
        <begin position="127"/>
        <end position="146"/>
    </location>
</feature>
<feature type="domain" description="Major facilitator superfamily (MFS) profile" evidence="8">
    <location>
        <begin position="7"/>
        <end position="388"/>
    </location>
</feature>
<dbReference type="PANTHER" id="PTHR23514">
    <property type="entry name" value="BYPASS OF STOP CODON PROTEIN 6"/>
    <property type="match status" value="1"/>
</dbReference>
<dbReference type="InterPro" id="IPR020846">
    <property type="entry name" value="MFS_dom"/>
</dbReference>
<feature type="transmembrane region" description="Helical" evidence="7">
    <location>
        <begin position="208"/>
        <end position="231"/>
    </location>
</feature>
<keyword evidence="3" id="KW-0813">Transport</keyword>
<feature type="transmembrane region" description="Helical" evidence="7">
    <location>
        <begin position="299"/>
        <end position="320"/>
    </location>
</feature>
<feature type="transmembrane region" description="Helical" evidence="7">
    <location>
        <begin position="158"/>
        <end position="177"/>
    </location>
</feature>
<evidence type="ECO:0000256" key="7">
    <source>
        <dbReference type="SAM" id="Phobius"/>
    </source>
</evidence>
<dbReference type="EMBL" id="JAANCM010000003">
    <property type="protein sequence ID" value="NHT75602.1"/>
    <property type="molecule type" value="Genomic_DNA"/>
</dbReference>
<evidence type="ECO:0000256" key="6">
    <source>
        <dbReference type="ARBA" id="ARBA00023136"/>
    </source>
</evidence>
<dbReference type="Pfam" id="PF07690">
    <property type="entry name" value="MFS_1"/>
    <property type="match status" value="1"/>
</dbReference>
<feature type="transmembrane region" description="Helical" evidence="7">
    <location>
        <begin position="96"/>
        <end position="115"/>
    </location>
</feature>
<sequence length="388" mass="40810">MSKRSFLTTLAFLAFISLGLPDGLLGVSWPSIRADFTLPLDRLGLLVAVTTAGYLAASFMSGAVLRRVPIGMVLALSTLAAAIGLLGFALTPAWPLMIALGFLAGLGGGAVDAGLNAYGARHFSPQILNWLHAFFGLGTTIGPLLVSGVLGSGLVWQVSYAIVGSAQLVLAATFFLTRSRWEEVAEIGHDVAEELPAAPVSETLRKPVVWFGMLVFFVYCGIEVTAAQWSYTLLTLGRGFSETNAGLVVGLFWGSLTIGRIGFGFIANRVPLLKTLRICILAAALGALLFWLAPVPALGVLGLMMIGFFFAPIFASLISLTPGRVGREHANSAIGFQIAAAGLGGAVVTALTGLMTRSLGLEVIGIVVFAATVLLLVLYELFTRERRP</sequence>
<reference evidence="9" key="1">
    <citation type="submission" date="2020-03" db="EMBL/GenBank/DDBJ databases">
        <title>Ferranicluibacter endophyticum gen. nov., sp. nov., a new genus isolated from Rubus ulmifolius Schott. stem.</title>
        <authorList>
            <person name="Roca-Couso R."/>
            <person name="Flores-Felix J.D."/>
            <person name="Igual J.M."/>
            <person name="Rivas R."/>
        </authorList>
    </citation>
    <scope>NUCLEOTIDE SEQUENCE</scope>
    <source>
        <strain evidence="9">CRRU44</strain>
    </source>
</reference>
<gene>
    <name evidence="9" type="ORF">G8E10_07555</name>
</gene>
<evidence type="ECO:0000256" key="5">
    <source>
        <dbReference type="ARBA" id="ARBA00022989"/>
    </source>
</evidence>
<evidence type="ECO:0000256" key="3">
    <source>
        <dbReference type="ARBA" id="ARBA00022448"/>
    </source>
</evidence>
<comment type="caution">
    <text evidence="9">The sequence shown here is derived from an EMBL/GenBank/DDBJ whole genome shotgun (WGS) entry which is preliminary data.</text>
</comment>
<protein>
    <submittedName>
        <fullName evidence="9">MFS transporter</fullName>
    </submittedName>
</protein>
<dbReference type="PANTHER" id="PTHR23514:SF3">
    <property type="entry name" value="BYPASS OF STOP CODON PROTEIN 6"/>
    <property type="match status" value="1"/>
</dbReference>
<proteinExistence type="inferred from homology"/>
<keyword evidence="4 7" id="KW-0812">Transmembrane</keyword>